<evidence type="ECO:0000313" key="2">
    <source>
        <dbReference type="Proteomes" id="UP001476798"/>
    </source>
</evidence>
<name>A0ABV0P3X5_9TELE</name>
<protein>
    <submittedName>
        <fullName evidence="1">Uncharacterized protein</fullName>
    </submittedName>
</protein>
<dbReference type="Proteomes" id="UP001476798">
    <property type="component" value="Unassembled WGS sequence"/>
</dbReference>
<dbReference type="EMBL" id="JAHRIO010060813">
    <property type="protein sequence ID" value="MEQ2178330.1"/>
    <property type="molecule type" value="Genomic_DNA"/>
</dbReference>
<organism evidence="1 2">
    <name type="scientific">Goodea atripinnis</name>
    <dbReference type="NCBI Taxonomy" id="208336"/>
    <lineage>
        <taxon>Eukaryota</taxon>
        <taxon>Metazoa</taxon>
        <taxon>Chordata</taxon>
        <taxon>Craniata</taxon>
        <taxon>Vertebrata</taxon>
        <taxon>Euteleostomi</taxon>
        <taxon>Actinopterygii</taxon>
        <taxon>Neopterygii</taxon>
        <taxon>Teleostei</taxon>
        <taxon>Neoteleostei</taxon>
        <taxon>Acanthomorphata</taxon>
        <taxon>Ovalentaria</taxon>
        <taxon>Atherinomorphae</taxon>
        <taxon>Cyprinodontiformes</taxon>
        <taxon>Goodeidae</taxon>
        <taxon>Goodea</taxon>
    </lineage>
</organism>
<keyword evidence="2" id="KW-1185">Reference proteome</keyword>
<accession>A0ABV0P3X5</accession>
<proteinExistence type="predicted"/>
<reference evidence="1 2" key="1">
    <citation type="submission" date="2021-06" db="EMBL/GenBank/DDBJ databases">
        <authorList>
            <person name="Palmer J.M."/>
        </authorList>
    </citation>
    <scope>NUCLEOTIDE SEQUENCE [LARGE SCALE GENOMIC DNA]</scope>
    <source>
        <strain evidence="1 2">GA_2019</strain>
        <tissue evidence="1">Muscle</tissue>
    </source>
</reference>
<sequence length="136" mass="15758">MSAAMWRKSFISSQTVIDFSTLPEKCLVTAHDGALRLHCLHFKNVKWLQFKAFETSILAVPVLSIYLYKLIKIKQLEADKMIFSHEKLENQLLIKLISPLKLYDKFTKPQVKPSVVEIQHISNYLCINMLMVALLH</sequence>
<evidence type="ECO:0000313" key="1">
    <source>
        <dbReference type="EMBL" id="MEQ2178330.1"/>
    </source>
</evidence>
<comment type="caution">
    <text evidence="1">The sequence shown here is derived from an EMBL/GenBank/DDBJ whole genome shotgun (WGS) entry which is preliminary data.</text>
</comment>
<gene>
    <name evidence="1" type="ORF">GOODEAATRI_012898</name>
</gene>